<evidence type="ECO:0000256" key="1">
    <source>
        <dbReference type="ARBA" id="ARBA00004761"/>
    </source>
</evidence>
<dbReference type="NCBIfam" id="NF005673">
    <property type="entry name" value="PRK07455.1"/>
    <property type="match status" value="1"/>
</dbReference>
<name>A0AAE4FWN4_9CYAN</name>
<evidence type="ECO:0000313" key="7">
    <source>
        <dbReference type="Proteomes" id="UP001268256"/>
    </source>
</evidence>
<evidence type="ECO:0000256" key="3">
    <source>
        <dbReference type="ARBA" id="ARBA00011233"/>
    </source>
</evidence>
<comment type="pathway">
    <text evidence="1">Carbohydrate acid metabolism.</text>
</comment>
<comment type="similarity">
    <text evidence="2">Belongs to the KHG/KDPG aldolase family.</text>
</comment>
<dbReference type="Proteomes" id="UP001268256">
    <property type="component" value="Unassembled WGS sequence"/>
</dbReference>
<dbReference type="SUPFAM" id="SSF51569">
    <property type="entry name" value="Aldolase"/>
    <property type="match status" value="1"/>
</dbReference>
<dbReference type="EC" id="4.1.2.14" evidence="6"/>
<gene>
    <name evidence="6" type="ORF">RIF25_16195</name>
</gene>
<dbReference type="Pfam" id="PF01081">
    <property type="entry name" value="Aldolase"/>
    <property type="match status" value="1"/>
</dbReference>
<dbReference type="AlphaFoldDB" id="A0AAE4FWN4"/>
<dbReference type="GO" id="GO:0008700">
    <property type="term" value="F:(R,S)-4-hydroxy-2-oxoglutarate aldolase activity"/>
    <property type="evidence" value="ECO:0007669"/>
    <property type="project" value="UniProtKB-EC"/>
</dbReference>
<keyword evidence="7" id="KW-1185">Reference proteome</keyword>
<dbReference type="EC" id="4.1.3.16" evidence="6"/>
<keyword evidence="5" id="KW-0119">Carbohydrate metabolism</keyword>
<dbReference type="InterPro" id="IPR000887">
    <property type="entry name" value="Aldlse_KDPG_KHG"/>
</dbReference>
<dbReference type="PANTHER" id="PTHR30246">
    <property type="entry name" value="2-KETO-3-DEOXY-6-PHOSPHOGLUCONATE ALDOLASE"/>
    <property type="match status" value="1"/>
</dbReference>
<comment type="subunit">
    <text evidence="3">Homotrimer.</text>
</comment>
<dbReference type="GO" id="GO:0008675">
    <property type="term" value="F:2-dehydro-3-deoxy-phosphogluconate aldolase activity"/>
    <property type="evidence" value="ECO:0007669"/>
    <property type="project" value="UniProtKB-EC"/>
</dbReference>
<dbReference type="Gene3D" id="3.20.20.70">
    <property type="entry name" value="Aldolase class I"/>
    <property type="match status" value="1"/>
</dbReference>
<reference evidence="7" key="1">
    <citation type="submission" date="2023-07" db="EMBL/GenBank/DDBJ databases">
        <authorList>
            <person name="Luz R."/>
            <person name="Cordeiro R."/>
            <person name="Fonseca A."/>
            <person name="Goncalves V."/>
        </authorList>
    </citation>
    <scope>NUCLEOTIDE SEQUENCE [LARGE SCALE GENOMIC DNA]</scope>
    <source>
        <strain evidence="7">BACA0444</strain>
    </source>
</reference>
<dbReference type="NCBIfam" id="TIGR01182">
    <property type="entry name" value="eda"/>
    <property type="match status" value="1"/>
</dbReference>
<evidence type="ECO:0000313" key="6">
    <source>
        <dbReference type="EMBL" id="MDS3862341.1"/>
    </source>
</evidence>
<keyword evidence="4 6" id="KW-0456">Lyase</keyword>
<comment type="caution">
    <text evidence="6">The sequence shown here is derived from an EMBL/GenBank/DDBJ whole genome shotgun (WGS) entry which is preliminary data.</text>
</comment>
<proteinExistence type="inferred from homology"/>
<sequence>MSSFPQQPLIAVIRAETPHQAQQMAKTVAQAGLTVIEITWNTPQAPQVISQLRANFPDCQIGTGTILQATALTDAIAAGSQFIFTPHVDVALIHQARTAQTPIIPGALTPSEIVQAWEAGATCVKVFPIQAVGGVNYLRALQGPLGHIPLIPTGGVTLANTQDFLAAGAIAVGLSSSLFPKHLVIDQDWAAIYQLAVQLQSRLGRAGESHETVADGDV</sequence>
<organism evidence="6 7">
    <name type="scientific">Pseudocalidococcus azoricus BACA0444</name>
    <dbReference type="NCBI Taxonomy" id="2918990"/>
    <lineage>
        <taxon>Bacteria</taxon>
        <taxon>Bacillati</taxon>
        <taxon>Cyanobacteriota</taxon>
        <taxon>Cyanophyceae</taxon>
        <taxon>Acaryochloridales</taxon>
        <taxon>Thermosynechococcaceae</taxon>
        <taxon>Pseudocalidococcus</taxon>
        <taxon>Pseudocalidococcus azoricus</taxon>
    </lineage>
</organism>
<dbReference type="PANTHER" id="PTHR30246:SF1">
    <property type="entry name" value="2-DEHYDRO-3-DEOXY-6-PHOSPHOGALACTONATE ALDOLASE-RELATED"/>
    <property type="match status" value="1"/>
</dbReference>
<evidence type="ECO:0000256" key="4">
    <source>
        <dbReference type="ARBA" id="ARBA00023239"/>
    </source>
</evidence>
<dbReference type="CDD" id="cd00452">
    <property type="entry name" value="KDPG_aldolase"/>
    <property type="match status" value="1"/>
</dbReference>
<evidence type="ECO:0000256" key="2">
    <source>
        <dbReference type="ARBA" id="ARBA00006906"/>
    </source>
</evidence>
<dbReference type="RefSeq" id="WP_322879547.1">
    <property type="nucleotide sequence ID" value="NZ_JAVMIP010000027.1"/>
</dbReference>
<evidence type="ECO:0000256" key="5">
    <source>
        <dbReference type="ARBA" id="ARBA00023277"/>
    </source>
</evidence>
<accession>A0AAE4FWN4</accession>
<dbReference type="EMBL" id="JAVMIP010000027">
    <property type="protein sequence ID" value="MDS3862341.1"/>
    <property type="molecule type" value="Genomic_DNA"/>
</dbReference>
<dbReference type="InterPro" id="IPR013785">
    <property type="entry name" value="Aldolase_TIM"/>
</dbReference>
<protein>
    <submittedName>
        <fullName evidence="6">Bifunctional 4-hydroxy-2-oxoglutarate aldolase/2-dehydro-3-deoxy-phosphogluconate aldolase</fullName>
        <ecNumber evidence="6">4.1.2.14</ecNumber>
        <ecNumber evidence="6">4.1.3.16</ecNumber>
    </submittedName>
</protein>